<dbReference type="EMBL" id="JAUJYO010000015">
    <property type="protein sequence ID" value="KAK1296066.1"/>
    <property type="molecule type" value="Genomic_DNA"/>
</dbReference>
<keyword evidence="3" id="KW-1185">Reference proteome</keyword>
<accession>A0AAV9D596</accession>
<protein>
    <submittedName>
        <fullName evidence="2">Uncharacterized protein</fullName>
    </submittedName>
</protein>
<comment type="caution">
    <text evidence="2">The sequence shown here is derived from an EMBL/GenBank/DDBJ whole genome shotgun (WGS) entry which is preliminary data.</text>
</comment>
<reference evidence="2" key="2">
    <citation type="submission" date="2023-06" db="EMBL/GenBank/DDBJ databases">
        <authorList>
            <person name="Ma L."/>
            <person name="Liu K.-W."/>
            <person name="Li Z."/>
            <person name="Hsiao Y.-Y."/>
            <person name="Qi Y."/>
            <person name="Fu T."/>
            <person name="Tang G."/>
            <person name="Zhang D."/>
            <person name="Sun W.-H."/>
            <person name="Liu D.-K."/>
            <person name="Li Y."/>
            <person name="Chen G.-Z."/>
            <person name="Liu X.-D."/>
            <person name="Liao X.-Y."/>
            <person name="Jiang Y.-T."/>
            <person name="Yu X."/>
            <person name="Hao Y."/>
            <person name="Huang J."/>
            <person name="Zhao X.-W."/>
            <person name="Ke S."/>
            <person name="Chen Y.-Y."/>
            <person name="Wu W.-L."/>
            <person name="Hsu J.-L."/>
            <person name="Lin Y.-F."/>
            <person name="Huang M.-D."/>
            <person name="Li C.-Y."/>
            <person name="Huang L."/>
            <person name="Wang Z.-W."/>
            <person name="Zhao X."/>
            <person name="Zhong W.-Y."/>
            <person name="Peng D.-H."/>
            <person name="Ahmad S."/>
            <person name="Lan S."/>
            <person name="Zhang J.-S."/>
            <person name="Tsai W.-C."/>
            <person name="Van De Peer Y."/>
            <person name="Liu Z.-J."/>
        </authorList>
    </citation>
    <scope>NUCLEOTIDE SEQUENCE</scope>
    <source>
        <strain evidence="2">CP</strain>
        <tissue evidence="2">Leaves</tissue>
    </source>
</reference>
<dbReference type="AlphaFoldDB" id="A0AAV9D596"/>
<evidence type="ECO:0000313" key="3">
    <source>
        <dbReference type="Proteomes" id="UP001180020"/>
    </source>
</evidence>
<gene>
    <name evidence="2" type="ORF">QJS10_CPB15g01206</name>
</gene>
<sequence>MGVNEIEEGFAFINAVNAGLQSDAPIVLSNSTPPPSNETNDMNKPLLLDTAPPTADLPDLTPTEILPHSSKIMSMDV</sequence>
<feature type="region of interest" description="Disordered" evidence="1">
    <location>
        <begin position="26"/>
        <end position="77"/>
    </location>
</feature>
<dbReference type="Proteomes" id="UP001180020">
    <property type="component" value="Unassembled WGS sequence"/>
</dbReference>
<feature type="compositionally biased region" description="Low complexity" evidence="1">
    <location>
        <begin position="45"/>
        <end position="63"/>
    </location>
</feature>
<organism evidence="2 3">
    <name type="scientific">Acorus calamus</name>
    <name type="common">Sweet flag</name>
    <dbReference type="NCBI Taxonomy" id="4465"/>
    <lineage>
        <taxon>Eukaryota</taxon>
        <taxon>Viridiplantae</taxon>
        <taxon>Streptophyta</taxon>
        <taxon>Embryophyta</taxon>
        <taxon>Tracheophyta</taxon>
        <taxon>Spermatophyta</taxon>
        <taxon>Magnoliopsida</taxon>
        <taxon>Liliopsida</taxon>
        <taxon>Acoraceae</taxon>
        <taxon>Acorus</taxon>
    </lineage>
</organism>
<proteinExistence type="predicted"/>
<reference evidence="2" key="1">
    <citation type="journal article" date="2023" name="Nat. Commun.">
        <title>Diploid and tetraploid genomes of Acorus and the evolution of monocots.</title>
        <authorList>
            <person name="Ma L."/>
            <person name="Liu K.W."/>
            <person name="Li Z."/>
            <person name="Hsiao Y.Y."/>
            <person name="Qi Y."/>
            <person name="Fu T."/>
            <person name="Tang G.D."/>
            <person name="Zhang D."/>
            <person name="Sun W.H."/>
            <person name="Liu D.K."/>
            <person name="Li Y."/>
            <person name="Chen G.Z."/>
            <person name="Liu X.D."/>
            <person name="Liao X.Y."/>
            <person name="Jiang Y.T."/>
            <person name="Yu X."/>
            <person name="Hao Y."/>
            <person name="Huang J."/>
            <person name="Zhao X.W."/>
            <person name="Ke S."/>
            <person name="Chen Y.Y."/>
            <person name="Wu W.L."/>
            <person name="Hsu J.L."/>
            <person name="Lin Y.F."/>
            <person name="Huang M.D."/>
            <person name="Li C.Y."/>
            <person name="Huang L."/>
            <person name="Wang Z.W."/>
            <person name="Zhao X."/>
            <person name="Zhong W.Y."/>
            <person name="Peng D.H."/>
            <person name="Ahmad S."/>
            <person name="Lan S."/>
            <person name="Zhang J.S."/>
            <person name="Tsai W.C."/>
            <person name="Van de Peer Y."/>
            <person name="Liu Z.J."/>
        </authorList>
    </citation>
    <scope>NUCLEOTIDE SEQUENCE</scope>
    <source>
        <strain evidence="2">CP</strain>
    </source>
</reference>
<name>A0AAV9D596_ACOCL</name>
<evidence type="ECO:0000313" key="2">
    <source>
        <dbReference type="EMBL" id="KAK1296066.1"/>
    </source>
</evidence>
<evidence type="ECO:0000256" key="1">
    <source>
        <dbReference type="SAM" id="MobiDB-lite"/>
    </source>
</evidence>